<reference evidence="2 3" key="1">
    <citation type="submission" date="2014-06" db="EMBL/GenBank/DDBJ databases">
        <title>Evolutionary Origins and Diversification of the Mycorrhizal Mutualists.</title>
        <authorList>
            <consortium name="DOE Joint Genome Institute"/>
            <consortium name="Mycorrhizal Genomics Consortium"/>
            <person name="Kohler A."/>
            <person name="Kuo A."/>
            <person name="Nagy L.G."/>
            <person name="Floudas D."/>
            <person name="Copeland A."/>
            <person name="Barry K.W."/>
            <person name="Cichocki N."/>
            <person name="Veneault-Fourrey C."/>
            <person name="LaButti K."/>
            <person name="Lindquist E.A."/>
            <person name="Lipzen A."/>
            <person name="Lundell T."/>
            <person name="Morin E."/>
            <person name="Murat C."/>
            <person name="Riley R."/>
            <person name="Ohm R."/>
            <person name="Sun H."/>
            <person name="Tunlid A."/>
            <person name="Henrissat B."/>
            <person name="Grigoriev I.V."/>
            <person name="Hibbett D.S."/>
            <person name="Martin F."/>
        </authorList>
    </citation>
    <scope>NUCLEOTIDE SEQUENCE [LARGE SCALE GENOMIC DNA]</scope>
    <source>
        <strain evidence="2 3">SS14</strain>
    </source>
</reference>
<dbReference type="Proteomes" id="UP000054279">
    <property type="component" value="Unassembled WGS sequence"/>
</dbReference>
<keyword evidence="3" id="KW-1185">Reference proteome</keyword>
<proteinExistence type="predicted"/>
<dbReference type="EMBL" id="KN837116">
    <property type="protein sequence ID" value="KIJ44623.1"/>
    <property type="molecule type" value="Genomic_DNA"/>
</dbReference>
<protein>
    <submittedName>
        <fullName evidence="2">Uncharacterized protein</fullName>
    </submittedName>
</protein>
<name>A0A0C9UNM7_SPHS4</name>
<accession>A0A0C9UNM7</accession>
<sequence length="386" mass="41335">MSYTSIFGNFTVRNGTTLLLHGKTYALYASELITEDFEYVIPVLIYHRLRGGDILVNNAAPVFLYGSIILQPEGHPFLIEALNLFGYGGPIDGTIIPKFCPRISVLGHIGDYPLSNFQGYQAFKVHSSSSVKDEVGQNCFMAICNISFCSVDLSRLREGSTIGIIGPICFKDGSGLPMLYVEAVTNDLAMESGGILGLSQVRCGIPAVNSLGLVTSGFVAVGNCVEPSSLNGSIIPSLSRYLLNEDPAKTVSPSVLMSDHLTQSMGSVECSDTEDLDPDSNIGAHESRPSSENPELMDLSGRNDDSSSKTADPRLSKMNAVLDVAEPVSAPRSPPCLDPPPEFHPSFVGNREVCYPQFGEGTPRTELVNVGGRVSSYSSLTFSSSN</sequence>
<gene>
    <name evidence="2" type="ORF">M422DRAFT_251910</name>
</gene>
<feature type="compositionally biased region" description="Basic and acidic residues" evidence="1">
    <location>
        <begin position="301"/>
        <end position="315"/>
    </location>
</feature>
<evidence type="ECO:0000313" key="2">
    <source>
        <dbReference type="EMBL" id="KIJ44623.1"/>
    </source>
</evidence>
<evidence type="ECO:0000256" key="1">
    <source>
        <dbReference type="SAM" id="MobiDB-lite"/>
    </source>
</evidence>
<evidence type="ECO:0000313" key="3">
    <source>
        <dbReference type="Proteomes" id="UP000054279"/>
    </source>
</evidence>
<feature type="region of interest" description="Disordered" evidence="1">
    <location>
        <begin position="264"/>
        <end position="315"/>
    </location>
</feature>
<organism evidence="2 3">
    <name type="scientific">Sphaerobolus stellatus (strain SS14)</name>
    <dbReference type="NCBI Taxonomy" id="990650"/>
    <lineage>
        <taxon>Eukaryota</taxon>
        <taxon>Fungi</taxon>
        <taxon>Dikarya</taxon>
        <taxon>Basidiomycota</taxon>
        <taxon>Agaricomycotina</taxon>
        <taxon>Agaricomycetes</taxon>
        <taxon>Phallomycetidae</taxon>
        <taxon>Geastrales</taxon>
        <taxon>Sphaerobolaceae</taxon>
        <taxon>Sphaerobolus</taxon>
    </lineage>
</organism>
<dbReference type="HOGENOM" id="CLU_716047_0_0_1"/>
<dbReference type="AlphaFoldDB" id="A0A0C9UNM7"/>